<proteinExistence type="inferred from homology"/>
<comment type="similarity">
    <text evidence="2 8">Belongs to the ComB family.</text>
</comment>
<keyword evidence="6 8" id="KW-0460">Magnesium</keyword>
<evidence type="ECO:0000313" key="10">
    <source>
        <dbReference type="Proteomes" id="UP000011910"/>
    </source>
</evidence>
<evidence type="ECO:0000256" key="3">
    <source>
        <dbReference type="ARBA" id="ARBA00012953"/>
    </source>
</evidence>
<keyword evidence="10" id="KW-1185">Reference proteome</keyword>
<dbReference type="eggNOG" id="COG2045">
    <property type="taxonomic scope" value="Bacteria"/>
</dbReference>
<comment type="cofactor">
    <cofactor evidence="1 8">
        <name>Mg(2+)</name>
        <dbReference type="ChEBI" id="CHEBI:18420"/>
    </cofactor>
</comment>
<comment type="catalytic activity">
    <reaction evidence="7 8">
        <text>(2R)-O-phospho-3-sulfolactate + H2O = (2R)-3-sulfolactate + phosphate</text>
        <dbReference type="Rhea" id="RHEA:23416"/>
        <dbReference type="ChEBI" id="CHEBI:15377"/>
        <dbReference type="ChEBI" id="CHEBI:15597"/>
        <dbReference type="ChEBI" id="CHEBI:43474"/>
        <dbReference type="ChEBI" id="CHEBI:58738"/>
        <dbReference type="EC" id="3.1.3.71"/>
    </reaction>
</comment>
<dbReference type="RefSeq" id="WP_009196143.1">
    <property type="nucleotide sequence ID" value="NZ_AODQ01000073.1"/>
</dbReference>
<dbReference type="Pfam" id="PF04029">
    <property type="entry name" value="2-ph_phosp"/>
    <property type="match status" value="1"/>
</dbReference>
<dbReference type="SUPFAM" id="SSF142823">
    <property type="entry name" value="ComB-like"/>
    <property type="match status" value="1"/>
</dbReference>
<gene>
    <name evidence="8 9" type="primary">comB</name>
    <name evidence="9" type="ORF">ADICEAN_02755</name>
</gene>
<evidence type="ECO:0000313" key="9">
    <source>
        <dbReference type="EMBL" id="EMR02093.1"/>
    </source>
</evidence>
<evidence type="ECO:0000256" key="5">
    <source>
        <dbReference type="ARBA" id="ARBA00022801"/>
    </source>
</evidence>
<organism evidence="9 10">
    <name type="scientific">Cesiribacter andamanensis AMV16</name>
    <dbReference type="NCBI Taxonomy" id="1279009"/>
    <lineage>
        <taxon>Bacteria</taxon>
        <taxon>Pseudomonadati</taxon>
        <taxon>Bacteroidota</taxon>
        <taxon>Cytophagia</taxon>
        <taxon>Cytophagales</taxon>
        <taxon>Cesiribacteraceae</taxon>
        <taxon>Cesiribacter</taxon>
    </lineage>
</organism>
<evidence type="ECO:0000256" key="7">
    <source>
        <dbReference type="ARBA" id="ARBA00033711"/>
    </source>
</evidence>
<comment type="caution">
    <text evidence="9">The sequence shown here is derived from an EMBL/GenBank/DDBJ whole genome shotgun (WGS) entry which is preliminary data.</text>
</comment>
<dbReference type="GO" id="GO:0000287">
    <property type="term" value="F:magnesium ion binding"/>
    <property type="evidence" value="ECO:0007669"/>
    <property type="project" value="UniProtKB-UniRule"/>
</dbReference>
<dbReference type="PANTHER" id="PTHR37311:SF1">
    <property type="entry name" value="2-PHOSPHOSULFOLACTATE PHOSPHATASE-RELATED"/>
    <property type="match status" value="1"/>
</dbReference>
<dbReference type="AlphaFoldDB" id="M7N073"/>
<dbReference type="HAMAP" id="MF_00490">
    <property type="entry name" value="ComB"/>
    <property type="match status" value="1"/>
</dbReference>
<dbReference type="GO" id="GO:0050545">
    <property type="term" value="F:sulfopyruvate decarboxylase activity"/>
    <property type="evidence" value="ECO:0007669"/>
    <property type="project" value="TreeGrafter"/>
</dbReference>
<keyword evidence="5 8" id="KW-0378">Hydrolase</keyword>
<evidence type="ECO:0000256" key="1">
    <source>
        <dbReference type="ARBA" id="ARBA00001946"/>
    </source>
</evidence>
<dbReference type="Gene3D" id="3.90.1560.10">
    <property type="entry name" value="ComB-like"/>
    <property type="match status" value="1"/>
</dbReference>
<name>M7N073_9BACT</name>
<dbReference type="EMBL" id="AODQ01000073">
    <property type="protein sequence ID" value="EMR02093.1"/>
    <property type="molecule type" value="Genomic_DNA"/>
</dbReference>
<dbReference type="Proteomes" id="UP000011910">
    <property type="component" value="Unassembled WGS sequence"/>
</dbReference>
<evidence type="ECO:0000256" key="8">
    <source>
        <dbReference type="HAMAP-Rule" id="MF_00490"/>
    </source>
</evidence>
<dbReference type="InterPro" id="IPR036702">
    <property type="entry name" value="ComB-like_sf"/>
</dbReference>
<accession>M7N073</accession>
<evidence type="ECO:0000256" key="2">
    <source>
        <dbReference type="ARBA" id="ARBA00009997"/>
    </source>
</evidence>
<sequence>MNRQIDVCLSPELLNLYELEGRIVVVIDVLRATSCMVTGLAEGVESIHPVATLDQCLQLAGSGYLTAAERGGEQVAGFDLGNSPRAYLNGAFAGRKVAITTTNGTLAITKSAPFAKQVLIGAFLNLNALAEYLRQQPEDVVLLCAGWKGKVNMEDTLFAGALISELEATHTLCCDAPLVSKTLYQAVKEDLFGYLMQSSHAQRLSKFGVEEDIRFCLQADQYGVIPVLKGEELVVLPSTVSQ</sequence>
<dbReference type="EC" id="3.1.3.71" evidence="3 8"/>
<dbReference type="STRING" id="1279009.ADICEAN_02755"/>
<dbReference type="PANTHER" id="PTHR37311">
    <property type="entry name" value="2-PHOSPHOSULFOLACTATE PHOSPHATASE-RELATED"/>
    <property type="match status" value="1"/>
</dbReference>
<evidence type="ECO:0000256" key="4">
    <source>
        <dbReference type="ARBA" id="ARBA00021948"/>
    </source>
</evidence>
<dbReference type="PATRIC" id="fig|1279009.4.peg.2794"/>
<reference evidence="9 10" key="1">
    <citation type="journal article" date="2013" name="Genome Announc.">
        <title>Draft Genome Sequence of Cesiribacter andamanensis Strain AMV16T, Isolated from a Soil Sample from a Mud Volcano in the Andaman Islands, India.</title>
        <authorList>
            <person name="Shivaji S."/>
            <person name="Ara S."/>
            <person name="Begum Z."/>
            <person name="Srinivas T.N."/>
            <person name="Singh A."/>
            <person name="Kumar Pinnaka A."/>
        </authorList>
    </citation>
    <scope>NUCLEOTIDE SEQUENCE [LARGE SCALE GENOMIC DNA]</scope>
    <source>
        <strain evidence="9 10">AMV16</strain>
    </source>
</reference>
<dbReference type="InterPro" id="IPR005238">
    <property type="entry name" value="ComB-like"/>
</dbReference>
<evidence type="ECO:0000256" key="6">
    <source>
        <dbReference type="ARBA" id="ARBA00022842"/>
    </source>
</evidence>
<protein>
    <recommendedName>
        <fullName evidence="4 8">Probable 2-phosphosulfolactate phosphatase</fullName>
        <ecNumber evidence="3 8">3.1.3.71</ecNumber>
    </recommendedName>
</protein>
<dbReference type="GO" id="GO:0050532">
    <property type="term" value="F:2-phosphosulfolactate phosphatase activity"/>
    <property type="evidence" value="ECO:0007669"/>
    <property type="project" value="UniProtKB-UniRule"/>
</dbReference>